<accession>A0A7Y6PGN9</accession>
<evidence type="ECO:0000259" key="1">
    <source>
        <dbReference type="PROSITE" id="PS50943"/>
    </source>
</evidence>
<gene>
    <name evidence="3" type="ORF">HUV05_18275</name>
    <name evidence="2" type="ORF">L4X52_06050</name>
</gene>
<comment type="caution">
    <text evidence="3">The sequence shown here is derived from an EMBL/GenBank/DDBJ whole genome shotgun (WGS) entry which is preliminary data.</text>
</comment>
<dbReference type="Proteomes" id="UP000524321">
    <property type="component" value="Unassembled WGS sequence"/>
</dbReference>
<dbReference type="Gene3D" id="1.10.260.40">
    <property type="entry name" value="lambda repressor-like DNA-binding domains"/>
    <property type="match status" value="1"/>
</dbReference>
<dbReference type="AlphaFoldDB" id="A0A7Y6PGN9"/>
<reference evidence="3 4" key="2">
    <citation type="submission" date="2020-07" db="EMBL/GenBank/DDBJ databases">
        <title>Bacterial metabolism rescues the inhibition of intestinal drug absorption by food and drug additives.</title>
        <authorList>
            <person name="Zou L."/>
            <person name="Spanogiannopoulos P."/>
            <person name="Chien H.-C."/>
            <person name="Pieper L.M."/>
            <person name="Cai W."/>
            <person name="Khuri N."/>
            <person name="Pottel J."/>
            <person name="Vora B."/>
            <person name="Ni Z."/>
            <person name="Tsakalozou E."/>
            <person name="Zhang W."/>
            <person name="Shoichet B.K."/>
            <person name="Giacomini K.M."/>
            <person name="Turnbaugh P.J."/>
        </authorList>
    </citation>
    <scope>NUCLEOTIDE SEQUENCE [LARGE SCALE GENOMIC DNA]</scope>
    <source>
        <strain evidence="3 4">B33</strain>
    </source>
</reference>
<dbReference type="CDD" id="cd00093">
    <property type="entry name" value="HTH_XRE"/>
    <property type="match status" value="1"/>
</dbReference>
<proteinExistence type="predicted"/>
<dbReference type="SMART" id="SM00530">
    <property type="entry name" value="HTH_XRE"/>
    <property type="match status" value="1"/>
</dbReference>
<dbReference type="SUPFAM" id="SSF47413">
    <property type="entry name" value="lambda repressor-like DNA-binding domains"/>
    <property type="match status" value="1"/>
</dbReference>
<reference evidence="3 4" key="1">
    <citation type="submission" date="2020-04" db="EMBL/GenBank/DDBJ databases">
        <authorList>
            <person name="Pieper L."/>
        </authorList>
    </citation>
    <scope>NUCLEOTIDE SEQUENCE [LARGE SCALE GENOMIC DNA]</scope>
    <source>
        <strain evidence="3 4">B33</strain>
    </source>
</reference>
<dbReference type="EMBL" id="JAKKWZ010000008">
    <property type="protein sequence ID" value="MCG0339551.1"/>
    <property type="molecule type" value="Genomic_DNA"/>
</dbReference>
<dbReference type="RefSeq" id="WP_117921532.1">
    <property type="nucleotide sequence ID" value="NZ_JABWDJ010000106.1"/>
</dbReference>
<evidence type="ECO:0000313" key="3">
    <source>
        <dbReference type="EMBL" id="NVB75436.1"/>
    </source>
</evidence>
<dbReference type="EMBL" id="JABWDJ010000106">
    <property type="protein sequence ID" value="NVB75436.1"/>
    <property type="molecule type" value="Genomic_DNA"/>
</dbReference>
<sequence length="100" mass="11176">MKLRIKEAIKEQGFTVQSVADKIGKSKQSLHGIIEKGNPTINTLSDIADAINVPINRLYEEVTGEGELTALIQYKGDFYKASTIEELEQIVEKIRIEKGE</sequence>
<organism evidence="3 4">
    <name type="scientific">Phocaeicola vulgatus</name>
    <name type="common">Bacteroides vulgatus</name>
    <dbReference type="NCBI Taxonomy" id="821"/>
    <lineage>
        <taxon>Bacteria</taxon>
        <taxon>Pseudomonadati</taxon>
        <taxon>Bacteroidota</taxon>
        <taxon>Bacteroidia</taxon>
        <taxon>Bacteroidales</taxon>
        <taxon>Bacteroidaceae</taxon>
        <taxon>Phocaeicola</taxon>
    </lineage>
</organism>
<evidence type="ECO:0000313" key="4">
    <source>
        <dbReference type="Proteomes" id="UP000524321"/>
    </source>
</evidence>
<dbReference type="PROSITE" id="PS50943">
    <property type="entry name" value="HTH_CROC1"/>
    <property type="match status" value="1"/>
</dbReference>
<evidence type="ECO:0000313" key="2">
    <source>
        <dbReference type="EMBL" id="MCG0339551.1"/>
    </source>
</evidence>
<protein>
    <submittedName>
        <fullName evidence="2">Helix-turn-helix domain-containing protein</fullName>
    </submittedName>
    <submittedName>
        <fullName evidence="3">Helix-turn-helix transcriptional regulator</fullName>
    </submittedName>
</protein>
<dbReference type="Pfam" id="PF01381">
    <property type="entry name" value="HTH_3"/>
    <property type="match status" value="1"/>
</dbReference>
<feature type="domain" description="HTH cro/C1-type" evidence="1">
    <location>
        <begin position="5"/>
        <end position="58"/>
    </location>
</feature>
<reference evidence="2" key="3">
    <citation type="submission" date="2022-01" db="EMBL/GenBank/DDBJ databases">
        <authorList>
            <person name="Mingchao X."/>
        </authorList>
    </citation>
    <scope>NUCLEOTIDE SEQUENCE</scope>
    <source>
        <strain evidence="2">Bv4372</strain>
    </source>
</reference>
<dbReference type="InterPro" id="IPR001387">
    <property type="entry name" value="Cro/C1-type_HTH"/>
</dbReference>
<name>A0A7Y6PGN9_PHOVU</name>
<dbReference type="Proteomes" id="UP001201179">
    <property type="component" value="Unassembled WGS sequence"/>
</dbReference>
<dbReference type="GO" id="GO:0003677">
    <property type="term" value="F:DNA binding"/>
    <property type="evidence" value="ECO:0007669"/>
    <property type="project" value="InterPro"/>
</dbReference>
<dbReference type="InterPro" id="IPR010982">
    <property type="entry name" value="Lambda_DNA-bd_dom_sf"/>
</dbReference>